<gene>
    <name evidence="2" type="ORF">GUITHDRAFT_121582</name>
</gene>
<organism evidence="2">
    <name type="scientific">Guillardia theta (strain CCMP2712)</name>
    <name type="common">Cryptophyte</name>
    <dbReference type="NCBI Taxonomy" id="905079"/>
    <lineage>
        <taxon>Eukaryota</taxon>
        <taxon>Cryptophyceae</taxon>
        <taxon>Pyrenomonadales</taxon>
        <taxon>Geminigeraceae</taxon>
        <taxon>Guillardia</taxon>
    </lineage>
</organism>
<name>L1I7L6_GUITC</name>
<feature type="region of interest" description="Disordered" evidence="1">
    <location>
        <begin position="182"/>
        <end position="204"/>
    </location>
</feature>
<protein>
    <submittedName>
        <fullName evidence="2 3">Uncharacterized protein</fullName>
    </submittedName>
</protein>
<proteinExistence type="predicted"/>
<reference evidence="4" key="2">
    <citation type="submission" date="2012-11" db="EMBL/GenBank/DDBJ databases">
        <authorList>
            <person name="Kuo A."/>
            <person name="Curtis B.A."/>
            <person name="Tanifuji G."/>
            <person name="Burki F."/>
            <person name="Gruber A."/>
            <person name="Irimia M."/>
            <person name="Maruyama S."/>
            <person name="Arias M.C."/>
            <person name="Ball S.G."/>
            <person name="Gile G.H."/>
            <person name="Hirakawa Y."/>
            <person name="Hopkins J.F."/>
            <person name="Rensing S.A."/>
            <person name="Schmutz J."/>
            <person name="Symeonidi A."/>
            <person name="Elias M."/>
            <person name="Eveleigh R.J."/>
            <person name="Herman E.K."/>
            <person name="Klute M.J."/>
            <person name="Nakayama T."/>
            <person name="Obornik M."/>
            <person name="Reyes-Prieto A."/>
            <person name="Armbrust E.V."/>
            <person name="Aves S.J."/>
            <person name="Beiko R.G."/>
            <person name="Coutinho P."/>
            <person name="Dacks J.B."/>
            <person name="Durnford D.G."/>
            <person name="Fast N.M."/>
            <person name="Green B.R."/>
            <person name="Grisdale C."/>
            <person name="Hempe F."/>
            <person name="Henrissat B."/>
            <person name="Hoppner M.P."/>
            <person name="Ishida K.-I."/>
            <person name="Kim E."/>
            <person name="Koreny L."/>
            <person name="Kroth P.G."/>
            <person name="Liu Y."/>
            <person name="Malik S.-B."/>
            <person name="Maier U.G."/>
            <person name="McRose D."/>
            <person name="Mock T."/>
            <person name="Neilson J.A."/>
            <person name="Onodera N.T."/>
            <person name="Poole A.M."/>
            <person name="Pritham E.J."/>
            <person name="Richards T.A."/>
            <person name="Rocap G."/>
            <person name="Roy S.W."/>
            <person name="Sarai C."/>
            <person name="Schaack S."/>
            <person name="Shirato S."/>
            <person name="Slamovits C.H."/>
            <person name="Spencer D.F."/>
            <person name="Suzuki S."/>
            <person name="Worden A.Z."/>
            <person name="Zauner S."/>
            <person name="Barry K."/>
            <person name="Bell C."/>
            <person name="Bharti A.K."/>
            <person name="Crow J.A."/>
            <person name="Grimwood J."/>
            <person name="Kramer R."/>
            <person name="Lindquist E."/>
            <person name="Lucas S."/>
            <person name="Salamov A."/>
            <person name="McFadden G.I."/>
            <person name="Lane C.E."/>
            <person name="Keeling P.J."/>
            <person name="Gray M.W."/>
            <person name="Grigoriev I.V."/>
            <person name="Archibald J.M."/>
        </authorList>
    </citation>
    <scope>NUCLEOTIDE SEQUENCE</scope>
    <source>
        <strain evidence="4">CCMP2712</strain>
    </source>
</reference>
<dbReference type="HOGENOM" id="CLU_944755_0_0_1"/>
<dbReference type="KEGG" id="gtt:GUITHDRAFT_121582"/>
<sequence>MLWDVVRLPSDDAMSWCSSSTASEDAFDNYVPQALVDVDQSAPCQFASMECIRNSNFTVLADIGFFSPEGSSSPSEVSSPPLKGSSPHQGLSMMFEKIFPISTLQIMRRISNPPTSFASPSGGGQGRDALKGELYDEKGIISESVLYYIIHGSRSKEEADRGMVEKQGTRGDLEGAGLELGKEETKECGKGKAIRRNPSQQHDSVLEKSRIAQQQQQQQPKAVIPDVGARVNPVAIASCPLVEKPKDNSRSLPSHPRAAPRRCVGVASHIYISQPAHRPSIVPPLSLSRVQTEGC</sequence>
<dbReference type="RefSeq" id="XP_005819236.1">
    <property type="nucleotide sequence ID" value="XM_005819179.1"/>
</dbReference>
<evidence type="ECO:0000313" key="2">
    <source>
        <dbReference type="EMBL" id="EKX32256.1"/>
    </source>
</evidence>
<keyword evidence="4" id="KW-1185">Reference proteome</keyword>
<evidence type="ECO:0000313" key="4">
    <source>
        <dbReference type="Proteomes" id="UP000011087"/>
    </source>
</evidence>
<reference evidence="3" key="3">
    <citation type="submission" date="2016-03" db="UniProtKB">
        <authorList>
            <consortium name="EnsemblProtists"/>
        </authorList>
    </citation>
    <scope>IDENTIFICATION</scope>
</reference>
<dbReference type="EMBL" id="JH993202">
    <property type="protein sequence ID" value="EKX32256.1"/>
    <property type="molecule type" value="Genomic_DNA"/>
</dbReference>
<reference evidence="2 4" key="1">
    <citation type="journal article" date="2012" name="Nature">
        <title>Algal genomes reveal evolutionary mosaicism and the fate of nucleomorphs.</title>
        <authorList>
            <consortium name="DOE Joint Genome Institute"/>
            <person name="Curtis B.A."/>
            <person name="Tanifuji G."/>
            <person name="Burki F."/>
            <person name="Gruber A."/>
            <person name="Irimia M."/>
            <person name="Maruyama S."/>
            <person name="Arias M.C."/>
            <person name="Ball S.G."/>
            <person name="Gile G.H."/>
            <person name="Hirakawa Y."/>
            <person name="Hopkins J.F."/>
            <person name="Kuo A."/>
            <person name="Rensing S.A."/>
            <person name="Schmutz J."/>
            <person name="Symeonidi A."/>
            <person name="Elias M."/>
            <person name="Eveleigh R.J."/>
            <person name="Herman E.K."/>
            <person name="Klute M.J."/>
            <person name="Nakayama T."/>
            <person name="Obornik M."/>
            <person name="Reyes-Prieto A."/>
            <person name="Armbrust E.V."/>
            <person name="Aves S.J."/>
            <person name="Beiko R.G."/>
            <person name="Coutinho P."/>
            <person name="Dacks J.B."/>
            <person name="Durnford D.G."/>
            <person name="Fast N.M."/>
            <person name="Green B.R."/>
            <person name="Grisdale C.J."/>
            <person name="Hempel F."/>
            <person name="Henrissat B."/>
            <person name="Hoppner M.P."/>
            <person name="Ishida K."/>
            <person name="Kim E."/>
            <person name="Koreny L."/>
            <person name="Kroth P.G."/>
            <person name="Liu Y."/>
            <person name="Malik S.B."/>
            <person name="Maier U.G."/>
            <person name="McRose D."/>
            <person name="Mock T."/>
            <person name="Neilson J.A."/>
            <person name="Onodera N.T."/>
            <person name="Poole A.M."/>
            <person name="Pritham E.J."/>
            <person name="Richards T.A."/>
            <person name="Rocap G."/>
            <person name="Roy S.W."/>
            <person name="Sarai C."/>
            <person name="Schaack S."/>
            <person name="Shirato S."/>
            <person name="Slamovits C.H."/>
            <person name="Spencer D.F."/>
            <person name="Suzuki S."/>
            <person name="Worden A.Z."/>
            <person name="Zauner S."/>
            <person name="Barry K."/>
            <person name="Bell C."/>
            <person name="Bharti A.K."/>
            <person name="Crow J.A."/>
            <person name="Grimwood J."/>
            <person name="Kramer R."/>
            <person name="Lindquist E."/>
            <person name="Lucas S."/>
            <person name="Salamov A."/>
            <person name="McFadden G.I."/>
            <person name="Lane C.E."/>
            <person name="Keeling P.J."/>
            <person name="Gray M.W."/>
            <person name="Grigoriev I.V."/>
            <person name="Archibald J.M."/>
        </authorList>
    </citation>
    <scope>NUCLEOTIDE SEQUENCE</scope>
    <source>
        <strain evidence="2 4">CCMP2712</strain>
    </source>
</reference>
<dbReference type="PaxDb" id="55529-EKX32256"/>
<accession>L1I7L6</accession>
<dbReference type="Proteomes" id="UP000011087">
    <property type="component" value="Unassembled WGS sequence"/>
</dbReference>
<dbReference type="AlphaFoldDB" id="L1I7L6"/>
<evidence type="ECO:0000313" key="3">
    <source>
        <dbReference type="EnsemblProtists" id="EKX32256"/>
    </source>
</evidence>
<dbReference type="GeneID" id="17288976"/>
<evidence type="ECO:0000256" key="1">
    <source>
        <dbReference type="SAM" id="MobiDB-lite"/>
    </source>
</evidence>
<dbReference type="EnsemblProtists" id="EKX32256">
    <property type="protein sequence ID" value="EKX32256"/>
    <property type="gene ID" value="GUITHDRAFT_121582"/>
</dbReference>